<sequence>MLEALSLLISSRAQAEGTTVPSFSAFDKTKERWTAYLWRLEQHFEANRVTGSAQRRAFLLLWPGAEGFELMQKQFGKEAIGQQPYERLVTALTDHWTSNIQVVAAQFQFSQMNMKPGQTQSGPRISVGLLKIAVVCENPKCGAAYVDSLIRDMVILHTPHEQVRTTALQYRNPSLDQ</sequence>
<dbReference type="Proteomes" id="UP000030764">
    <property type="component" value="Unassembled WGS sequence"/>
</dbReference>
<reference evidence="2 3" key="1">
    <citation type="journal article" date="2014" name="Nat. Genet.">
        <title>Genome and transcriptome of the porcine whipworm Trichuris suis.</title>
        <authorList>
            <person name="Jex A.R."/>
            <person name="Nejsum P."/>
            <person name="Schwarz E.M."/>
            <person name="Hu L."/>
            <person name="Young N.D."/>
            <person name="Hall R.S."/>
            <person name="Korhonen P.K."/>
            <person name="Liao S."/>
            <person name="Thamsborg S."/>
            <person name="Xia J."/>
            <person name="Xu P."/>
            <person name="Wang S."/>
            <person name="Scheerlinck J.P."/>
            <person name="Hofmann A."/>
            <person name="Sternberg P.W."/>
            <person name="Wang J."/>
            <person name="Gasser R.B."/>
        </authorList>
    </citation>
    <scope>NUCLEOTIDE SEQUENCE [LARGE SCALE GENOMIC DNA]</scope>
    <source>
        <strain evidence="2">DCEP-RM93F</strain>
        <strain evidence="1">DCEP-RM93M</strain>
    </source>
</reference>
<name>A0A085NFA2_9BILA</name>
<evidence type="ECO:0000313" key="2">
    <source>
        <dbReference type="EMBL" id="KFD68148.1"/>
    </source>
</evidence>
<accession>A0A085NFA2</accession>
<dbReference type="EMBL" id="KL367507">
    <property type="protein sequence ID" value="KFD68148.1"/>
    <property type="molecule type" value="Genomic_DNA"/>
</dbReference>
<keyword evidence="3" id="KW-1185">Reference proteome</keyword>
<dbReference type="Proteomes" id="UP000030758">
    <property type="component" value="Unassembled WGS sequence"/>
</dbReference>
<evidence type="ECO:0000313" key="1">
    <source>
        <dbReference type="EMBL" id="KFD56802.1"/>
    </source>
</evidence>
<proteinExistence type="predicted"/>
<dbReference type="AlphaFoldDB" id="A0A085NFA2"/>
<protein>
    <submittedName>
        <fullName evidence="2">Uncharacterized protein</fullName>
    </submittedName>
</protein>
<evidence type="ECO:0000313" key="3">
    <source>
        <dbReference type="Proteomes" id="UP000030764"/>
    </source>
</evidence>
<dbReference type="EMBL" id="KL363192">
    <property type="protein sequence ID" value="KFD56802.1"/>
    <property type="molecule type" value="Genomic_DNA"/>
</dbReference>
<organism evidence="2">
    <name type="scientific">Trichuris suis</name>
    <name type="common">pig whipworm</name>
    <dbReference type="NCBI Taxonomy" id="68888"/>
    <lineage>
        <taxon>Eukaryota</taxon>
        <taxon>Metazoa</taxon>
        <taxon>Ecdysozoa</taxon>
        <taxon>Nematoda</taxon>
        <taxon>Enoplea</taxon>
        <taxon>Dorylaimia</taxon>
        <taxon>Trichinellida</taxon>
        <taxon>Trichuridae</taxon>
        <taxon>Trichuris</taxon>
    </lineage>
</organism>
<gene>
    <name evidence="1" type="ORF">M513_02479</name>
    <name evidence="2" type="ORF">M514_02479</name>
</gene>